<dbReference type="InterPro" id="IPR000620">
    <property type="entry name" value="EamA_dom"/>
</dbReference>
<evidence type="ECO:0000256" key="4">
    <source>
        <dbReference type="ARBA" id="ARBA00022692"/>
    </source>
</evidence>
<dbReference type="RefSeq" id="WP_060932199.1">
    <property type="nucleotide sequence ID" value="NZ_KQ959848.1"/>
</dbReference>
<feature type="transmembrane region" description="Helical" evidence="7">
    <location>
        <begin position="268"/>
        <end position="287"/>
    </location>
</feature>
<feature type="transmembrane region" description="Helical" evidence="7">
    <location>
        <begin position="181"/>
        <end position="205"/>
    </location>
</feature>
<feature type="domain" description="EamA" evidence="8">
    <location>
        <begin position="155"/>
        <end position="286"/>
    </location>
</feature>
<keyword evidence="10" id="KW-1185">Reference proteome</keyword>
<evidence type="ECO:0000256" key="6">
    <source>
        <dbReference type="ARBA" id="ARBA00023136"/>
    </source>
</evidence>
<feature type="transmembrane region" description="Helical" evidence="7">
    <location>
        <begin position="151"/>
        <end position="169"/>
    </location>
</feature>
<evidence type="ECO:0000256" key="1">
    <source>
        <dbReference type="ARBA" id="ARBA00004651"/>
    </source>
</evidence>
<keyword evidence="5 7" id="KW-1133">Transmembrane helix</keyword>
<accession>A0A133ZDT7</accession>
<reference evidence="10" key="1">
    <citation type="submission" date="2016-01" db="EMBL/GenBank/DDBJ databases">
        <authorList>
            <person name="Mitreva M."/>
            <person name="Pepin K.H."/>
            <person name="Mihindukulasuriya K.A."/>
            <person name="Fulton R."/>
            <person name="Fronick C."/>
            <person name="O'Laughlin M."/>
            <person name="Miner T."/>
            <person name="Herter B."/>
            <person name="Rosa B.A."/>
            <person name="Cordes M."/>
            <person name="Tomlinson C."/>
            <person name="Wollam A."/>
            <person name="Palsikar V.B."/>
            <person name="Mardis E.R."/>
            <person name="Wilson R.K."/>
        </authorList>
    </citation>
    <scope>NUCLEOTIDE SEQUENCE [LARGE SCALE GENOMIC DNA]</scope>
    <source>
        <strain evidence="10">DNF00896</strain>
    </source>
</reference>
<comment type="similarity">
    <text evidence="2">Belongs to the EamA transporter family.</text>
</comment>
<feature type="transmembrane region" description="Helical" evidence="7">
    <location>
        <begin position="128"/>
        <end position="145"/>
    </location>
</feature>
<dbReference type="EMBL" id="LSDA01000140">
    <property type="protein sequence ID" value="KXB53594.1"/>
    <property type="molecule type" value="Genomic_DNA"/>
</dbReference>
<gene>
    <name evidence="9" type="ORF">HMPREF1866_02666</name>
</gene>
<keyword evidence="4 7" id="KW-0812">Transmembrane</keyword>
<dbReference type="SUPFAM" id="SSF103481">
    <property type="entry name" value="Multidrug resistance efflux transporter EmrE"/>
    <property type="match status" value="2"/>
</dbReference>
<keyword evidence="3" id="KW-1003">Cell membrane</keyword>
<feature type="transmembrane region" description="Helical" evidence="7">
    <location>
        <begin position="37"/>
        <end position="57"/>
    </location>
</feature>
<feature type="transmembrane region" description="Helical" evidence="7">
    <location>
        <begin position="77"/>
        <end position="96"/>
    </location>
</feature>
<feature type="domain" description="EamA" evidence="8">
    <location>
        <begin position="8"/>
        <end position="144"/>
    </location>
</feature>
<dbReference type="GO" id="GO:0005886">
    <property type="term" value="C:plasma membrane"/>
    <property type="evidence" value="ECO:0007669"/>
    <property type="project" value="UniProtKB-SubCell"/>
</dbReference>
<comment type="caution">
    <text evidence="9">The sequence shown here is derived from an EMBL/GenBank/DDBJ whole genome shotgun (WGS) entry which is preliminary data.</text>
</comment>
<dbReference type="AlphaFoldDB" id="A0A133ZDT7"/>
<dbReference type="InterPro" id="IPR051258">
    <property type="entry name" value="Diverse_Substrate_Transporter"/>
</dbReference>
<dbReference type="PANTHER" id="PTHR42920:SF11">
    <property type="entry name" value="INNER MEMBRANE PROTEIN YTFF"/>
    <property type="match status" value="1"/>
</dbReference>
<dbReference type="OrthoDB" id="9794287at2"/>
<proteinExistence type="inferred from homology"/>
<evidence type="ECO:0000256" key="2">
    <source>
        <dbReference type="ARBA" id="ARBA00007362"/>
    </source>
</evidence>
<organism evidence="9 10">
    <name type="scientific">Lachnoanaerobaculum saburreum</name>
    <dbReference type="NCBI Taxonomy" id="467210"/>
    <lineage>
        <taxon>Bacteria</taxon>
        <taxon>Bacillati</taxon>
        <taxon>Bacillota</taxon>
        <taxon>Clostridia</taxon>
        <taxon>Lachnospirales</taxon>
        <taxon>Lachnospiraceae</taxon>
        <taxon>Lachnoanaerobaculum</taxon>
    </lineage>
</organism>
<sequence>MKKSKKSMAVIMALLAATFYAINTPFSKVLLKNVTPTFMASFLYLGAGIGVGIMYLLNSKREKNIEKLSKTDLPYTLGMIVLDILAPIFLMIGINIGSASNASLLGNFEIVVTTLIALLIFKEVVTSRLWLAIGFITLSSIVLSFEGSGSFKFSLGSLFVILATCCWGLENNCTRMISNKSTYEIVILKGIFSGTGSFIIAIILGERIPDIKYILTSMLLGFVAYGLSIFLYIRAQRDLGAAKTSAYYAIAPFIGTFLSFVVDGDKLTEVYFIGLIFMIIGSVIVVYDTMLKNHIHYHIHTIVHTHNGSTHKHVIKHEHTHSHLVSEEKHSHSHEDYINSVEHKRMHETGV</sequence>
<comment type="subcellular location">
    <subcellularLocation>
        <location evidence="1">Cell membrane</location>
        <topology evidence="1">Multi-pass membrane protein</topology>
    </subcellularLocation>
</comment>
<dbReference type="PANTHER" id="PTHR42920">
    <property type="entry name" value="OS03G0707200 PROTEIN-RELATED"/>
    <property type="match status" value="1"/>
</dbReference>
<protein>
    <submittedName>
        <fullName evidence="9">Putative membrane protein</fullName>
    </submittedName>
</protein>
<evidence type="ECO:0000256" key="5">
    <source>
        <dbReference type="ARBA" id="ARBA00022989"/>
    </source>
</evidence>
<dbReference type="STRING" id="467210.HMPREF1866_02666"/>
<dbReference type="Proteomes" id="UP000070394">
    <property type="component" value="Unassembled WGS sequence"/>
</dbReference>
<evidence type="ECO:0000313" key="10">
    <source>
        <dbReference type="Proteomes" id="UP000070394"/>
    </source>
</evidence>
<evidence type="ECO:0000259" key="8">
    <source>
        <dbReference type="Pfam" id="PF00892"/>
    </source>
</evidence>
<keyword evidence="6 7" id="KW-0472">Membrane</keyword>
<evidence type="ECO:0000256" key="3">
    <source>
        <dbReference type="ARBA" id="ARBA00022475"/>
    </source>
</evidence>
<feature type="transmembrane region" description="Helical" evidence="7">
    <location>
        <begin position="211"/>
        <end position="233"/>
    </location>
</feature>
<dbReference type="PATRIC" id="fig|467210.3.peg.2641"/>
<feature type="transmembrane region" description="Helical" evidence="7">
    <location>
        <begin position="245"/>
        <end position="262"/>
    </location>
</feature>
<evidence type="ECO:0000313" key="9">
    <source>
        <dbReference type="EMBL" id="KXB53594.1"/>
    </source>
</evidence>
<dbReference type="Pfam" id="PF00892">
    <property type="entry name" value="EamA"/>
    <property type="match status" value="2"/>
</dbReference>
<dbReference type="InterPro" id="IPR037185">
    <property type="entry name" value="EmrE-like"/>
</dbReference>
<feature type="transmembrane region" description="Helical" evidence="7">
    <location>
        <begin position="102"/>
        <end position="121"/>
    </location>
</feature>
<evidence type="ECO:0000256" key="7">
    <source>
        <dbReference type="SAM" id="Phobius"/>
    </source>
</evidence>
<name>A0A133ZDT7_9FIRM</name>